<reference evidence="2" key="1">
    <citation type="submission" date="2011-01" db="EMBL/GenBank/DDBJ databases">
        <title>Complete sequence of chromosome of Acidobacterium sp. MP5ACTX9.</title>
        <authorList>
            <consortium name="US DOE Joint Genome Institute"/>
            <person name="Lucas S."/>
            <person name="Copeland A."/>
            <person name="Lapidus A."/>
            <person name="Cheng J.-F."/>
            <person name="Goodwin L."/>
            <person name="Pitluck S."/>
            <person name="Teshima H."/>
            <person name="Detter J.C."/>
            <person name="Han C."/>
            <person name="Tapia R."/>
            <person name="Land M."/>
            <person name="Hauser L."/>
            <person name="Kyrpides N."/>
            <person name="Ivanova N."/>
            <person name="Ovchinnikova G."/>
            <person name="Pagani I."/>
            <person name="Rawat S.R."/>
            <person name="Mannisto M."/>
            <person name="Haggblom M.M."/>
            <person name="Woyke T."/>
        </authorList>
    </citation>
    <scope>NUCLEOTIDE SEQUENCE [LARGE SCALE GENOMIC DNA]</scope>
    <source>
        <strain evidence="2">MP5ACTX9</strain>
    </source>
</reference>
<evidence type="ECO:0000313" key="1">
    <source>
        <dbReference type="EMBL" id="ADW69248.1"/>
    </source>
</evidence>
<keyword evidence="2" id="KW-1185">Reference proteome</keyword>
<dbReference type="PaxDb" id="1198114-AciX9_2204"/>
<dbReference type="AlphaFoldDB" id="E8X324"/>
<evidence type="ECO:0008006" key="3">
    <source>
        <dbReference type="Google" id="ProtNLM"/>
    </source>
</evidence>
<dbReference type="OrthoDB" id="9782395at2"/>
<name>E8X324_GRATM</name>
<sequence>MEQHGWTSAEVVSSASHLPRTGLILERYKFGWRTHAAPNPVELSVGRNYFYYAREMAATAVLRWFGFAPTPFLPR</sequence>
<dbReference type="HOGENOM" id="CLU_2665959_0_0_0"/>
<dbReference type="STRING" id="1198114.AciX9_2204"/>
<organism evidence="2">
    <name type="scientific">Granulicella tundricola (strain ATCC BAA-1859 / DSM 23138 / MP5ACTX9)</name>
    <dbReference type="NCBI Taxonomy" id="1198114"/>
    <lineage>
        <taxon>Bacteria</taxon>
        <taxon>Pseudomonadati</taxon>
        <taxon>Acidobacteriota</taxon>
        <taxon>Terriglobia</taxon>
        <taxon>Terriglobales</taxon>
        <taxon>Acidobacteriaceae</taxon>
        <taxon>Granulicella</taxon>
    </lineage>
</organism>
<evidence type="ECO:0000313" key="2">
    <source>
        <dbReference type="Proteomes" id="UP000000343"/>
    </source>
</evidence>
<protein>
    <recommendedName>
        <fullName evidence="3">DUF218 domain-containing protein</fullName>
    </recommendedName>
</protein>
<gene>
    <name evidence="1" type="ordered locus">AciX9_2204</name>
</gene>
<dbReference type="Proteomes" id="UP000000343">
    <property type="component" value="Chromosome"/>
</dbReference>
<dbReference type="EMBL" id="CP002480">
    <property type="protein sequence ID" value="ADW69248.1"/>
    <property type="molecule type" value="Genomic_DNA"/>
</dbReference>
<dbReference type="KEGG" id="acm:AciX9_2204"/>
<accession>E8X324</accession>
<dbReference type="eggNOG" id="COG1434">
    <property type="taxonomic scope" value="Bacteria"/>
</dbReference>
<dbReference type="RefSeq" id="WP_013580564.1">
    <property type="nucleotide sequence ID" value="NC_015064.1"/>
</dbReference>
<proteinExistence type="predicted"/>